<keyword evidence="7" id="KW-1185">Reference proteome</keyword>
<evidence type="ECO:0000256" key="1">
    <source>
        <dbReference type="ARBA" id="ARBA00004123"/>
    </source>
</evidence>
<dbReference type="CDD" id="cd12148">
    <property type="entry name" value="fungal_TF_MHR"/>
    <property type="match status" value="1"/>
</dbReference>
<name>A0A179EZC4_METCM</name>
<evidence type="ECO:0000256" key="2">
    <source>
        <dbReference type="ARBA" id="ARBA00023015"/>
    </source>
</evidence>
<evidence type="ECO:0000256" key="4">
    <source>
        <dbReference type="ARBA" id="ARBA00023163"/>
    </source>
</evidence>
<comment type="caution">
    <text evidence="6">The sequence shown here is derived from an EMBL/GenBank/DDBJ whole genome shotgun (WGS) entry which is preliminary data.</text>
</comment>
<dbReference type="GO" id="GO:0045944">
    <property type="term" value="P:positive regulation of transcription by RNA polymerase II"/>
    <property type="evidence" value="ECO:0007669"/>
    <property type="project" value="TreeGrafter"/>
</dbReference>
<sequence>MSQQATALHQRVEEDLLSAPPEINAPQFDPILSNRDLREAQSYDCLLEPGVVVDSPPLGIGEISLSCSTGFDEPREQLRIYFRAHATTYEFLDRDEVDNWLRTLEKNLRCNIPAWFGIGTSRASVVFAILASVVAHTTIPRDEPSSKRMCLSPTLADKLLVISQRLLLADRRALTLEKAQARLVQTMYLLRTSQLDSAWSVFRDTLQAIDALQLHYNLDPTAVDCDEFPMRSAIIRTIFTGCILDTYISSFFGLPRYFSNDYIRMMTEDLTLSFGDQDVCGTQLLVLISQIFASTPAESRHDGQSSESQGVATATSLMQSVYEWDMDASTYVESIQSSTETPGYGRHTVMLTLARAHAVMHINRNFLLKGPTWAHKTQVDDCIAAAKAALQTVHSLIQEDLISHLSWWTHYITFAALTVIYVRVLHERRLGQAFTTHKLGREMETASECYEYLAKATSGNPPRRQYAMVLNDFHHAVFRQYTFRHAVNCSADESPRSAPY</sequence>
<dbReference type="InterPro" id="IPR051711">
    <property type="entry name" value="Stress_Response_Reg"/>
</dbReference>
<dbReference type="RefSeq" id="XP_022283936.1">
    <property type="nucleotide sequence ID" value="XM_022428796.1"/>
</dbReference>
<comment type="subcellular location">
    <subcellularLocation>
        <location evidence="1">Nucleus</location>
    </subcellularLocation>
</comment>
<dbReference type="EMBL" id="LSBJ02000030">
    <property type="protein sequence ID" value="OAQ58193.2"/>
    <property type="molecule type" value="Genomic_DNA"/>
</dbReference>
<dbReference type="KEGG" id="pchm:VFPPC_11913"/>
<protein>
    <submittedName>
        <fullName evidence="6">Fungal specific transcription factor domain-containing protein</fullName>
    </submittedName>
</protein>
<dbReference type="Proteomes" id="UP000078397">
    <property type="component" value="Unassembled WGS sequence"/>
</dbReference>
<dbReference type="PANTHER" id="PTHR47540:SF4">
    <property type="entry name" value="TRANSCRIPTION FACTOR RGLT"/>
    <property type="match status" value="1"/>
</dbReference>
<dbReference type="GO" id="GO:0043565">
    <property type="term" value="F:sequence-specific DNA binding"/>
    <property type="evidence" value="ECO:0007669"/>
    <property type="project" value="TreeGrafter"/>
</dbReference>
<keyword evidence="4" id="KW-0804">Transcription</keyword>
<dbReference type="STRING" id="1380566.A0A179EZC4"/>
<evidence type="ECO:0000313" key="6">
    <source>
        <dbReference type="EMBL" id="OAQ58193.2"/>
    </source>
</evidence>
<dbReference type="PANTHER" id="PTHR47540">
    <property type="entry name" value="THIAMINE REPRESSIBLE GENES REGULATORY PROTEIN THI5"/>
    <property type="match status" value="1"/>
</dbReference>
<keyword evidence="5" id="KW-0539">Nucleus</keyword>
<evidence type="ECO:0000256" key="3">
    <source>
        <dbReference type="ARBA" id="ARBA00023125"/>
    </source>
</evidence>
<keyword evidence="2" id="KW-0805">Transcription regulation</keyword>
<accession>A0A179EZC4</accession>
<dbReference type="GeneID" id="28853949"/>
<evidence type="ECO:0000313" key="7">
    <source>
        <dbReference type="Proteomes" id="UP000078397"/>
    </source>
</evidence>
<dbReference type="GO" id="GO:0005634">
    <property type="term" value="C:nucleus"/>
    <property type="evidence" value="ECO:0007669"/>
    <property type="project" value="UniProtKB-SubCell"/>
</dbReference>
<dbReference type="AlphaFoldDB" id="A0A179EZC4"/>
<proteinExistence type="predicted"/>
<organism evidence="6 7">
    <name type="scientific">Pochonia chlamydosporia 170</name>
    <dbReference type="NCBI Taxonomy" id="1380566"/>
    <lineage>
        <taxon>Eukaryota</taxon>
        <taxon>Fungi</taxon>
        <taxon>Dikarya</taxon>
        <taxon>Ascomycota</taxon>
        <taxon>Pezizomycotina</taxon>
        <taxon>Sordariomycetes</taxon>
        <taxon>Hypocreomycetidae</taxon>
        <taxon>Hypocreales</taxon>
        <taxon>Clavicipitaceae</taxon>
        <taxon>Pochonia</taxon>
    </lineage>
</organism>
<evidence type="ECO:0000256" key="5">
    <source>
        <dbReference type="ARBA" id="ARBA00023242"/>
    </source>
</evidence>
<gene>
    <name evidence="6" type="ORF">VFPPC_11913</name>
</gene>
<keyword evidence="3" id="KW-0238">DNA-binding</keyword>
<dbReference type="OrthoDB" id="3037908at2759"/>
<reference evidence="6 7" key="1">
    <citation type="journal article" date="2016" name="PLoS Pathog.">
        <title>Biosynthesis of antibiotic leucinostatins in bio-control fungus Purpureocillium lilacinum and their inhibition on phytophthora revealed by genome mining.</title>
        <authorList>
            <person name="Wang G."/>
            <person name="Liu Z."/>
            <person name="Lin R."/>
            <person name="Li E."/>
            <person name="Mao Z."/>
            <person name="Ling J."/>
            <person name="Yang Y."/>
            <person name="Yin W.B."/>
            <person name="Xie B."/>
        </authorList>
    </citation>
    <scope>NUCLEOTIDE SEQUENCE [LARGE SCALE GENOMIC DNA]</scope>
    <source>
        <strain evidence="6">170</strain>
    </source>
</reference>